<evidence type="ECO:0000313" key="1">
    <source>
        <dbReference type="EMBL" id="OSO90932.1"/>
    </source>
</evidence>
<comment type="caution">
    <text evidence="1">The sequence shown here is derived from an EMBL/GenBank/DDBJ whole genome shotgun (WGS) entry which is preliminary data.</text>
</comment>
<dbReference type="AlphaFoldDB" id="A0A1X4G7D2"/>
<dbReference type="Proteomes" id="UP000192997">
    <property type="component" value="Unassembled WGS sequence"/>
</dbReference>
<sequence length="63" mass="6887">MLLVFGFKTVDIVLKLGSFCCKSIKNLVLPSIFPIMAELSNLILAEMGYYGANCLFIALGKTL</sequence>
<reference evidence="2" key="1">
    <citation type="submission" date="2017-04" db="EMBL/GenBank/DDBJ databases">
        <authorList>
            <person name="Abreu V.A."/>
            <person name="Popin R.V."/>
            <person name="Rigonato J."/>
            <person name="Andreote A.P."/>
            <person name="Schaker P.C."/>
            <person name="Hoff-Risseti C."/>
            <person name="Alvarenga D.O."/>
            <person name="Varani A.M."/>
            <person name="Fiore M.F."/>
        </authorList>
    </citation>
    <scope>NUCLEOTIDE SEQUENCE [LARGE SCALE GENOMIC DNA]</scope>
    <source>
        <strain evidence="2">CENA303</strain>
    </source>
</reference>
<organism evidence="1 2">
    <name type="scientific">Cylindrospermopsis raciborskii CENA303</name>
    <dbReference type="NCBI Taxonomy" id="1170769"/>
    <lineage>
        <taxon>Bacteria</taxon>
        <taxon>Bacillati</taxon>
        <taxon>Cyanobacteriota</taxon>
        <taxon>Cyanophyceae</taxon>
        <taxon>Nostocales</taxon>
        <taxon>Aphanizomenonaceae</taxon>
        <taxon>Cylindrospermopsis</taxon>
    </lineage>
</organism>
<proteinExistence type="predicted"/>
<name>A0A1X4G7D2_9CYAN</name>
<gene>
    <name evidence="1" type="ORF">B7O87_09020</name>
</gene>
<dbReference type="EMBL" id="NBYN01000042">
    <property type="protein sequence ID" value="OSO90932.1"/>
    <property type="molecule type" value="Genomic_DNA"/>
</dbReference>
<evidence type="ECO:0000313" key="2">
    <source>
        <dbReference type="Proteomes" id="UP000192997"/>
    </source>
</evidence>
<accession>A0A1X4G7D2</accession>
<protein>
    <submittedName>
        <fullName evidence="1">Uncharacterized protein</fullName>
    </submittedName>
</protein>